<keyword evidence="9" id="KW-1185">Reference proteome</keyword>
<keyword evidence="3 6" id="KW-0812">Transmembrane</keyword>
<comment type="caution">
    <text evidence="8">The sequence shown here is derived from an EMBL/GenBank/DDBJ whole genome shotgun (WGS) entry which is preliminary data.</text>
</comment>
<keyword evidence="4 6" id="KW-1133">Transmembrane helix</keyword>
<comment type="subcellular location">
    <subcellularLocation>
        <location evidence="1">Endomembrane system</location>
        <topology evidence="1">Multi-pass membrane protein</topology>
    </subcellularLocation>
</comment>
<evidence type="ECO:0000256" key="6">
    <source>
        <dbReference type="SAM" id="Phobius"/>
    </source>
</evidence>
<organism evidence="8 9">
    <name type="scientific">Pinctada imbricata</name>
    <name type="common">Atlantic pearl-oyster</name>
    <name type="synonym">Pinctada martensii</name>
    <dbReference type="NCBI Taxonomy" id="66713"/>
    <lineage>
        <taxon>Eukaryota</taxon>
        <taxon>Metazoa</taxon>
        <taxon>Spiralia</taxon>
        <taxon>Lophotrochozoa</taxon>
        <taxon>Mollusca</taxon>
        <taxon>Bivalvia</taxon>
        <taxon>Autobranchia</taxon>
        <taxon>Pteriomorphia</taxon>
        <taxon>Pterioida</taxon>
        <taxon>Pterioidea</taxon>
        <taxon>Pteriidae</taxon>
        <taxon>Pinctada</taxon>
    </lineage>
</organism>
<accession>A0AA88YJU7</accession>
<evidence type="ECO:0000259" key="7">
    <source>
        <dbReference type="Pfam" id="PF10277"/>
    </source>
</evidence>
<dbReference type="InterPro" id="IPR019402">
    <property type="entry name" value="CWH43_N"/>
</dbReference>
<feature type="transmembrane region" description="Helical" evidence="6">
    <location>
        <begin position="164"/>
        <end position="186"/>
    </location>
</feature>
<evidence type="ECO:0000313" key="8">
    <source>
        <dbReference type="EMBL" id="KAK3103046.1"/>
    </source>
</evidence>
<dbReference type="PANTHER" id="PTHR21324:SF2">
    <property type="entry name" value="EG:22E5.9 PROTEIN"/>
    <property type="match status" value="1"/>
</dbReference>
<keyword evidence="5 6" id="KW-0472">Membrane</keyword>
<proteinExistence type="inferred from homology"/>
<dbReference type="Proteomes" id="UP001186944">
    <property type="component" value="Unassembled WGS sequence"/>
</dbReference>
<dbReference type="Pfam" id="PF10277">
    <property type="entry name" value="Frag1"/>
    <property type="match status" value="1"/>
</dbReference>
<feature type="transmembrane region" description="Helical" evidence="6">
    <location>
        <begin position="12"/>
        <end position="35"/>
    </location>
</feature>
<dbReference type="EMBL" id="VSWD01000005">
    <property type="protein sequence ID" value="KAK3103046.1"/>
    <property type="molecule type" value="Genomic_DNA"/>
</dbReference>
<protein>
    <recommendedName>
        <fullName evidence="7">CWH43-like N-terminal domain-containing protein</fullName>
    </recommendedName>
</protein>
<evidence type="ECO:0000256" key="1">
    <source>
        <dbReference type="ARBA" id="ARBA00004127"/>
    </source>
</evidence>
<evidence type="ECO:0000256" key="4">
    <source>
        <dbReference type="ARBA" id="ARBA00022989"/>
    </source>
</evidence>
<sequence>MSLACLVFLRRRLFLLPIITAAWIIASFFISYAVALNSGTVEPFFPYISYTAIDAPERCIFGQLINIGALLLGMNVWIRYLYLKEIFQLKKVPSSIRWQRINIAGITLGILSALGISMVANFQTVVLRIPHYFGAGLAFILGTAYIWIQTLLSWKLRTSNLRGFYLTSTITEWLVATSVLTFTLTFTKDFRAIELESPRVKVNFDKIEVCSILLAFYFCSSEEHFFCDFFFLNLFFPEALF</sequence>
<feature type="transmembrane region" description="Helical" evidence="6">
    <location>
        <begin position="132"/>
        <end position="152"/>
    </location>
</feature>
<evidence type="ECO:0000256" key="3">
    <source>
        <dbReference type="ARBA" id="ARBA00022692"/>
    </source>
</evidence>
<reference evidence="8" key="1">
    <citation type="submission" date="2019-08" db="EMBL/GenBank/DDBJ databases">
        <title>The improved chromosome-level genome for the pearl oyster Pinctada fucata martensii using PacBio sequencing and Hi-C.</title>
        <authorList>
            <person name="Zheng Z."/>
        </authorList>
    </citation>
    <scope>NUCLEOTIDE SEQUENCE</scope>
    <source>
        <strain evidence="8">ZZ-2019</strain>
        <tissue evidence="8">Adductor muscle</tissue>
    </source>
</reference>
<feature type="transmembrane region" description="Helical" evidence="6">
    <location>
        <begin position="103"/>
        <end position="126"/>
    </location>
</feature>
<evidence type="ECO:0000256" key="5">
    <source>
        <dbReference type="ARBA" id="ARBA00023136"/>
    </source>
</evidence>
<dbReference type="PANTHER" id="PTHR21324">
    <property type="entry name" value="FASTING-INDUCIBLE INTEGRAL MEMBRANE PROTEIN TM6P1-RELATED"/>
    <property type="match status" value="1"/>
</dbReference>
<feature type="domain" description="CWH43-like N-terminal" evidence="7">
    <location>
        <begin position="13"/>
        <end position="159"/>
    </location>
</feature>
<dbReference type="InterPro" id="IPR050911">
    <property type="entry name" value="DRAM/TMEM150_Autophagy_Mod"/>
</dbReference>
<evidence type="ECO:0000256" key="2">
    <source>
        <dbReference type="ARBA" id="ARBA00006565"/>
    </source>
</evidence>
<evidence type="ECO:0000313" key="9">
    <source>
        <dbReference type="Proteomes" id="UP001186944"/>
    </source>
</evidence>
<comment type="similarity">
    <text evidence="2">Belongs to the DRAM/TMEM150 family.</text>
</comment>
<name>A0AA88YJU7_PINIB</name>
<feature type="transmembrane region" description="Helical" evidence="6">
    <location>
        <begin position="60"/>
        <end position="82"/>
    </location>
</feature>
<dbReference type="AlphaFoldDB" id="A0AA88YJU7"/>
<gene>
    <name evidence="8" type="ORF">FSP39_016024</name>
</gene>
<dbReference type="GO" id="GO:0012505">
    <property type="term" value="C:endomembrane system"/>
    <property type="evidence" value="ECO:0007669"/>
    <property type="project" value="UniProtKB-SubCell"/>
</dbReference>